<evidence type="ECO:0000313" key="3">
    <source>
        <dbReference type="Proteomes" id="UP000182227"/>
    </source>
</evidence>
<dbReference type="InterPro" id="IPR057369">
    <property type="entry name" value="VG15"/>
</dbReference>
<dbReference type="EMBL" id="CTEF01000002">
    <property type="protein sequence ID" value="CQD15752.1"/>
    <property type="molecule type" value="Genomic_DNA"/>
</dbReference>
<proteinExistence type="predicted"/>
<feature type="region of interest" description="Disordered" evidence="1">
    <location>
        <begin position="232"/>
        <end position="253"/>
    </location>
</feature>
<reference evidence="2 3" key="1">
    <citation type="submission" date="2015-03" db="EMBL/GenBank/DDBJ databases">
        <authorList>
            <person name="Murphy D."/>
        </authorList>
    </citation>
    <scope>NUCLEOTIDE SEQUENCE [LARGE SCALE GENOMIC DNA]</scope>
    <source>
        <strain evidence="2 3">D16</strain>
    </source>
</reference>
<evidence type="ECO:0000256" key="1">
    <source>
        <dbReference type="SAM" id="MobiDB-lite"/>
    </source>
</evidence>
<name>A0A0U1DJ65_9MYCO</name>
<gene>
    <name evidence="2" type="ORF">BN970_03314</name>
</gene>
<dbReference type="Proteomes" id="UP000182227">
    <property type="component" value="Unassembled WGS sequence"/>
</dbReference>
<accession>A0A0U1DJ65</accession>
<sequence length="272" mass="29691">MATATELRSLVQTLSDEAGSDLSLLWAQILTPDLRAERDRLPDVGGSYEVWIRPLLADLQDALMDVMPTLVGEYSDAAAVVSADWYDEYRDVQGVGGSFRADVPVSQDLGAEALAGWGSSLITPETADWDAALTRLTGGLQRRISDASRATITGAAHADPQAQGGNAKLERMVVASVRCWRAAPRCIAAKGPLTLGRMTIAIASPSRRSVDSHFLCGRTRRRLETSPKLTVPERGLGSRRTFRPPEGARPTGLPLRWRKNVKHICSHIKRRR</sequence>
<protein>
    <submittedName>
        <fullName evidence="2">Uncharacterized protein</fullName>
    </submittedName>
</protein>
<organism evidence="2 3">
    <name type="scientific">Mycolicibacterium conceptionense</name>
    <dbReference type="NCBI Taxonomy" id="451644"/>
    <lineage>
        <taxon>Bacteria</taxon>
        <taxon>Bacillati</taxon>
        <taxon>Actinomycetota</taxon>
        <taxon>Actinomycetes</taxon>
        <taxon>Mycobacteriales</taxon>
        <taxon>Mycobacteriaceae</taxon>
        <taxon>Mycolicibacterium</taxon>
    </lineage>
</organism>
<dbReference type="AlphaFoldDB" id="A0A0U1DJ65"/>
<dbReference type="Pfam" id="PF25310">
    <property type="entry name" value="VG15"/>
    <property type="match status" value="1"/>
</dbReference>
<evidence type="ECO:0000313" key="2">
    <source>
        <dbReference type="EMBL" id="CQD15752.1"/>
    </source>
</evidence>